<evidence type="ECO:0000256" key="6">
    <source>
        <dbReference type="ARBA" id="ARBA00022840"/>
    </source>
</evidence>
<keyword evidence="2 10" id="KW-0436">Ligase</keyword>
<evidence type="ECO:0000259" key="11">
    <source>
        <dbReference type="Pfam" id="PF01406"/>
    </source>
</evidence>
<dbReference type="OrthoDB" id="9815130at2"/>
<evidence type="ECO:0000256" key="4">
    <source>
        <dbReference type="ARBA" id="ARBA00022741"/>
    </source>
</evidence>
<dbReference type="Gene3D" id="3.40.50.620">
    <property type="entry name" value="HUPs"/>
    <property type="match status" value="1"/>
</dbReference>
<keyword evidence="5 10" id="KW-0862">Zinc</keyword>
<feature type="short sequence motif" description="'HIGH' region" evidence="10">
    <location>
        <begin position="28"/>
        <end position="38"/>
    </location>
</feature>
<comment type="subcellular location">
    <subcellularLocation>
        <location evidence="10">Cytoplasm</location>
    </subcellularLocation>
</comment>
<feature type="short sequence motif" description="'KMSKS' region" evidence="10">
    <location>
        <begin position="272"/>
        <end position="276"/>
    </location>
</feature>
<evidence type="ECO:0000256" key="7">
    <source>
        <dbReference type="ARBA" id="ARBA00022917"/>
    </source>
</evidence>
<feature type="binding site" evidence="10">
    <location>
        <position position="243"/>
    </location>
    <ligand>
        <name>Zn(2+)</name>
        <dbReference type="ChEBI" id="CHEBI:29105"/>
    </ligand>
</feature>
<dbReference type="InterPro" id="IPR009080">
    <property type="entry name" value="tRNAsynth_Ia_anticodon-bd"/>
</dbReference>
<evidence type="ECO:0000256" key="10">
    <source>
        <dbReference type="HAMAP-Rule" id="MF_00041"/>
    </source>
</evidence>
<keyword evidence="7 10" id="KW-0648">Protein biosynthesis</keyword>
<dbReference type="GO" id="GO:0006423">
    <property type="term" value="P:cysteinyl-tRNA aminoacylation"/>
    <property type="evidence" value="ECO:0007669"/>
    <property type="project" value="UniProtKB-UniRule"/>
</dbReference>
<dbReference type="PANTHER" id="PTHR10890:SF3">
    <property type="entry name" value="CYSTEINE--TRNA LIGASE, CYTOPLASMIC"/>
    <property type="match status" value="1"/>
</dbReference>
<comment type="caution">
    <text evidence="12">The sequence shown here is derived from an EMBL/GenBank/DDBJ whole genome shotgun (WGS) entry which is preliminary data.</text>
</comment>
<evidence type="ECO:0000256" key="1">
    <source>
        <dbReference type="ARBA" id="ARBA00011245"/>
    </source>
</evidence>
<feature type="binding site" evidence="10">
    <location>
        <position position="214"/>
    </location>
    <ligand>
        <name>Zn(2+)</name>
        <dbReference type="ChEBI" id="CHEBI:29105"/>
    </ligand>
</feature>
<dbReference type="GO" id="GO:0005524">
    <property type="term" value="F:ATP binding"/>
    <property type="evidence" value="ECO:0007669"/>
    <property type="project" value="UniProtKB-UniRule"/>
</dbReference>
<keyword evidence="8 10" id="KW-0030">Aminoacyl-tRNA synthetase</keyword>
<feature type="domain" description="tRNA synthetases class I catalytic" evidence="11">
    <location>
        <begin position="18"/>
        <end position="316"/>
    </location>
</feature>
<evidence type="ECO:0000313" key="13">
    <source>
        <dbReference type="Proteomes" id="UP000287352"/>
    </source>
</evidence>
<dbReference type="InterPro" id="IPR014729">
    <property type="entry name" value="Rossmann-like_a/b/a_fold"/>
</dbReference>
<comment type="similarity">
    <text evidence="10">Belongs to the class-I aminoacyl-tRNA synthetase family.</text>
</comment>
<dbReference type="InterPro" id="IPR024909">
    <property type="entry name" value="Cys-tRNA/MSH_ligase"/>
</dbReference>
<evidence type="ECO:0000256" key="8">
    <source>
        <dbReference type="ARBA" id="ARBA00023146"/>
    </source>
</evidence>
<dbReference type="InterPro" id="IPR015803">
    <property type="entry name" value="Cys-tRNA-ligase"/>
</dbReference>
<keyword evidence="4 10" id="KW-0547">Nucleotide-binding</keyword>
<sequence>MKLFNTLTQSLEEFVPIENTVRIYVCGVTPYDTTHLGHAFTYVSFDTLMRYLEHIGYGINYVQNVTDIDDDILRKAPQMGLTWDELGRREIERFLNDMDSLNVRRPTVYARATEEIPYIIELIEKLLNVGHAYVNEGCVFYSVTQDAEFGSLARAIGLKDYNAMLTIANDRGNYPEDKRKKDPLDFVLWQAQAPGEPAWESPWGPGRPGWHIECSSMSMHFLGQQIDIHGGGADLAFPHHTCEIAQSEHATGLTPFSRVWMHTGMVYQEGEKMSKSLGNLTLVRNLLKEYSSDAIRIVLQSHHYRYPWECFPEDLKIAAETADLFKQVRTLIGDTLQGEDQMLRNRFKASMNNDLNTPEALLLLRHAAKEALTTSNLSLGSEVLRLTAVLGLSA</sequence>
<dbReference type="GO" id="GO:0005829">
    <property type="term" value="C:cytosol"/>
    <property type="evidence" value="ECO:0007669"/>
    <property type="project" value="TreeGrafter"/>
</dbReference>
<dbReference type="EC" id="6.1.1.16" evidence="10"/>
<dbReference type="NCBIfam" id="TIGR00435">
    <property type="entry name" value="cysS"/>
    <property type="match status" value="1"/>
</dbReference>
<feature type="binding site" evidence="10">
    <location>
        <position position="26"/>
    </location>
    <ligand>
        <name>Zn(2+)</name>
        <dbReference type="ChEBI" id="CHEBI:29105"/>
    </ligand>
</feature>
<dbReference type="HAMAP" id="MF_00041">
    <property type="entry name" value="Cys_tRNA_synth"/>
    <property type="match status" value="1"/>
</dbReference>
<keyword evidence="6 10" id="KW-0067">ATP-binding</keyword>
<dbReference type="Gene3D" id="1.20.120.640">
    <property type="entry name" value="Anticodon-binding domain of a subclass of class I aminoacyl-tRNA synthetases"/>
    <property type="match status" value="1"/>
</dbReference>
<feature type="binding site" evidence="10">
    <location>
        <position position="275"/>
    </location>
    <ligand>
        <name>ATP</name>
        <dbReference type="ChEBI" id="CHEBI:30616"/>
    </ligand>
</feature>
<evidence type="ECO:0000256" key="5">
    <source>
        <dbReference type="ARBA" id="ARBA00022833"/>
    </source>
</evidence>
<organism evidence="12 13">
    <name type="scientific">Tengunoibacter tsumagoiensis</name>
    <dbReference type="NCBI Taxonomy" id="2014871"/>
    <lineage>
        <taxon>Bacteria</taxon>
        <taxon>Bacillati</taxon>
        <taxon>Chloroflexota</taxon>
        <taxon>Ktedonobacteria</taxon>
        <taxon>Ktedonobacterales</taxon>
        <taxon>Dictyobacteraceae</taxon>
        <taxon>Tengunoibacter</taxon>
    </lineage>
</organism>
<accession>A0A401ZVU0</accession>
<name>A0A401ZVU0_9CHLR</name>
<keyword evidence="13" id="KW-1185">Reference proteome</keyword>
<gene>
    <name evidence="12" type="primary">cysS_1</name>
    <name evidence="10" type="synonym">cysS</name>
    <name evidence="12" type="ORF">KTT_07610</name>
</gene>
<dbReference type="Pfam" id="PF01406">
    <property type="entry name" value="tRNA-synt_1e"/>
    <property type="match status" value="1"/>
</dbReference>
<evidence type="ECO:0000256" key="2">
    <source>
        <dbReference type="ARBA" id="ARBA00022598"/>
    </source>
</evidence>
<dbReference type="SUPFAM" id="SSF47323">
    <property type="entry name" value="Anticodon-binding domain of a subclass of class I aminoacyl-tRNA synthetases"/>
    <property type="match status" value="1"/>
</dbReference>
<proteinExistence type="inferred from homology"/>
<dbReference type="GO" id="GO:0008270">
    <property type="term" value="F:zinc ion binding"/>
    <property type="evidence" value="ECO:0007669"/>
    <property type="project" value="UniProtKB-UniRule"/>
</dbReference>
<reference evidence="13" key="1">
    <citation type="submission" date="2018-12" db="EMBL/GenBank/DDBJ databases">
        <title>Tengunoibacter tsumagoiensis gen. nov., sp. nov., Dictyobacter kobayashii sp. nov., D. alpinus sp. nov., and D. joshuensis sp. nov. and description of Dictyobacteraceae fam. nov. within the order Ktedonobacterales isolated from Tengu-no-mugimeshi.</title>
        <authorList>
            <person name="Wang C.M."/>
            <person name="Zheng Y."/>
            <person name="Sakai Y."/>
            <person name="Toyoda A."/>
            <person name="Minakuchi Y."/>
            <person name="Abe K."/>
            <person name="Yokota A."/>
            <person name="Yabe S."/>
        </authorList>
    </citation>
    <scope>NUCLEOTIDE SEQUENCE [LARGE SCALE GENOMIC DNA]</scope>
    <source>
        <strain evidence="13">Uno3</strain>
    </source>
</reference>
<dbReference type="EMBL" id="BIFR01000001">
    <property type="protein sequence ID" value="GCE10902.1"/>
    <property type="molecule type" value="Genomic_DNA"/>
</dbReference>
<dbReference type="AlphaFoldDB" id="A0A401ZVU0"/>
<dbReference type="InterPro" id="IPR032678">
    <property type="entry name" value="tRNA-synt_1_cat_dom"/>
</dbReference>
<dbReference type="GO" id="GO:0004817">
    <property type="term" value="F:cysteine-tRNA ligase activity"/>
    <property type="evidence" value="ECO:0007669"/>
    <property type="project" value="UniProtKB-UniRule"/>
</dbReference>
<evidence type="ECO:0000313" key="12">
    <source>
        <dbReference type="EMBL" id="GCE10902.1"/>
    </source>
</evidence>
<protein>
    <recommendedName>
        <fullName evidence="10">Cysteine--tRNA ligase</fullName>
        <ecNumber evidence="10">6.1.1.16</ecNumber>
    </recommendedName>
    <alternativeName>
        <fullName evidence="10">Cysteinyl-tRNA synthetase</fullName>
        <shortName evidence="10">CysRS</shortName>
    </alternativeName>
</protein>
<dbReference type="PRINTS" id="PR00983">
    <property type="entry name" value="TRNASYNTHCYS"/>
</dbReference>
<evidence type="ECO:0000256" key="9">
    <source>
        <dbReference type="ARBA" id="ARBA00047398"/>
    </source>
</evidence>
<keyword evidence="10" id="KW-0963">Cytoplasm</keyword>
<dbReference type="SUPFAM" id="SSF52374">
    <property type="entry name" value="Nucleotidylyl transferase"/>
    <property type="match status" value="1"/>
</dbReference>
<feature type="binding site" evidence="10">
    <location>
        <position position="239"/>
    </location>
    <ligand>
        <name>Zn(2+)</name>
        <dbReference type="ChEBI" id="CHEBI:29105"/>
    </ligand>
</feature>
<comment type="subunit">
    <text evidence="1 10">Monomer.</text>
</comment>
<comment type="catalytic activity">
    <reaction evidence="9 10">
        <text>tRNA(Cys) + L-cysteine + ATP = L-cysteinyl-tRNA(Cys) + AMP + diphosphate</text>
        <dbReference type="Rhea" id="RHEA:17773"/>
        <dbReference type="Rhea" id="RHEA-COMP:9661"/>
        <dbReference type="Rhea" id="RHEA-COMP:9679"/>
        <dbReference type="ChEBI" id="CHEBI:30616"/>
        <dbReference type="ChEBI" id="CHEBI:33019"/>
        <dbReference type="ChEBI" id="CHEBI:35235"/>
        <dbReference type="ChEBI" id="CHEBI:78442"/>
        <dbReference type="ChEBI" id="CHEBI:78517"/>
        <dbReference type="ChEBI" id="CHEBI:456215"/>
        <dbReference type="EC" id="6.1.1.16"/>
    </reaction>
</comment>
<dbReference type="Proteomes" id="UP000287352">
    <property type="component" value="Unassembled WGS sequence"/>
</dbReference>
<keyword evidence="3 10" id="KW-0479">Metal-binding</keyword>
<evidence type="ECO:0000256" key="3">
    <source>
        <dbReference type="ARBA" id="ARBA00022723"/>
    </source>
</evidence>
<comment type="cofactor">
    <cofactor evidence="10">
        <name>Zn(2+)</name>
        <dbReference type="ChEBI" id="CHEBI:29105"/>
    </cofactor>
    <text evidence="10">Binds 1 zinc ion per subunit.</text>
</comment>
<dbReference type="PANTHER" id="PTHR10890">
    <property type="entry name" value="CYSTEINYL-TRNA SYNTHETASE"/>
    <property type="match status" value="1"/>
</dbReference>
<dbReference type="RefSeq" id="WP_126578469.1">
    <property type="nucleotide sequence ID" value="NZ_BIFR01000001.1"/>
</dbReference>
<dbReference type="CDD" id="cd00672">
    <property type="entry name" value="CysRS_core"/>
    <property type="match status" value="1"/>
</dbReference>